<evidence type="ECO:0000256" key="1">
    <source>
        <dbReference type="ARBA" id="ARBA00004370"/>
    </source>
</evidence>
<evidence type="ECO:0000313" key="7">
    <source>
        <dbReference type="EMBL" id="SDH42231.1"/>
    </source>
</evidence>
<dbReference type="OrthoDB" id="5477114at2"/>
<dbReference type="PANTHER" id="PTHR10465">
    <property type="entry name" value="TRANSMEMBRANE GTPASE FZO1"/>
    <property type="match status" value="1"/>
</dbReference>
<dbReference type="Pfam" id="PF00350">
    <property type="entry name" value="Dynamin_N"/>
    <property type="match status" value="2"/>
</dbReference>
<keyword evidence="5" id="KW-0472">Membrane</keyword>
<evidence type="ECO:0000259" key="6">
    <source>
        <dbReference type="Pfam" id="PF00350"/>
    </source>
</evidence>
<proteinExistence type="predicted"/>
<comment type="subcellular location">
    <subcellularLocation>
        <location evidence="1">Membrane</location>
    </subcellularLocation>
</comment>
<dbReference type="Proteomes" id="UP000199017">
    <property type="component" value="Unassembled WGS sequence"/>
</dbReference>
<feature type="domain" description="Dynamin N-terminal" evidence="6">
    <location>
        <begin position="619"/>
        <end position="841"/>
    </location>
</feature>
<feature type="domain" description="Dynamin N-terminal" evidence="6">
    <location>
        <begin position="40"/>
        <end position="194"/>
    </location>
</feature>
<dbReference type="AlphaFoldDB" id="A0A1G8C9S8"/>
<evidence type="ECO:0000256" key="5">
    <source>
        <dbReference type="ARBA" id="ARBA00023136"/>
    </source>
</evidence>
<gene>
    <name evidence="7" type="ORF">SAMN05216352_101242</name>
</gene>
<dbReference type="InterPro" id="IPR045063">
    <property type="entry name" value="Dynamin_N"/>
</dbReference>
<evidence type="ECO:0000256" key="3">
    <source>
        <dbReference type="ARBA" id="ARBA00022801"/>
    </source>
</evidence>
<dbReference type="NCBIfam" id="TIGR00231">
    <property type="entry name" value="small_GTP"/>
    <property type="match status" value="1"/>
</dbReference>
<dbReference type="InterPro" id="IPR027417">
    <property type="entry name" value="P-loop_NTPase"/>
</dbReference>
<dbReference type="STRING" id="930129.SAMN05216352_101242"/>
<organism evidence="7 8">
    <name type="scientific">Alteribacillus bidgolensis</name>
    <dbReference type="NCBI Taxonomy" id="930129"/>
    <lineage>
        <taxon>Bacteria</taxon>
        <taxon>Bacillati</taxon>
        <taxon>Bacillota</taxon>
        <taxon>Bacilli</taxon>
        <taxon>Bacillales</taxon>
        <taxon>Bacillaceae</taxon>
        <taxon>Alteribacillus</taxon>
    </lineage>
</organism>
<evidence type="ECO:0000313" key="8">
    <source>
        <dbReference type="Proteomes" id="UP000199017"/>
    </source>
</evidence>
<dbReference type="RefSeq" id="WP_091579750.1">
    <property type="nucleotide sequence ID" value="NZ_FNDU01000001.1"/>
</dbReference>
<dbReference type="CDD" id="cd09912">
    <property type="entry name" value="DLP_2"/>
    <property type="match status" value="1"/>
</dbReference>
<evidence type="ECO:0000256" key="4">
    <source>
        <dbReference type="ARBA" id="ARBA00023134"/>
    </source>
</evidence>
<sequence>MTETQTKALTLSLEDLPFYPEDQKRISRLNKKIEESSFEVAFCGHFSAGKSTLLNRLLGSEILPTSPIPTSANIIAIQNGPVKLEVTNSIGEVEAWEQEIPWNQAKKWGMDGEGIHSINLFAPLPFLTEHGKILDTPGVDSTDPNHQRVTTEQLYTTDMIVYVSDYNHVQSETNIEFLKKLASENKPIILVINQIDKHDNKELTLQSFENAVRSMLAKYEIKPVQVFFTSMKHEEHPFNQFEELETYIKAIIYNSTSLIEQSKMMLENAAVYQLMERVEEEKHEKFAEWKEEMEEKGINPEDARKSDQWQQNLLNIEEEKQEAIRAVYKERNQLFKNVILFPYTTTEKAQNWLESNQKNFKVGMFFSKRKTEAEKQHRMQLLLDELNEKVKTQLLFHLRNLLLQADTSFLDDPATYEKNVQELSFTVDESLLQAYATTSEMDRNFVYTYTKKVTDEIVKTIKTKTNELFLQYEESIEKKYMQQKNELENKLQSSDQWKEAWEMWKAVERNYDLQLIELKDWLSNRKISANFSDLLQQIAMKGYPDAQTLHIPIVQEDESVIASEAVYSSIPEKNITVDDSFMEHLQQYLARFQSRKIFTEEKEQLNDLIDQYNNNSAVISLFGAFSAGKSSFINAMLGEDILPVSPHPTTAAVNRVKKSTETHPHKTVIIYVKDEEFLDKEIKAAARELSIPIDLSSIEQWKKPNNQLLNGYQRMYADYLYTLQQSIRKRTIQPGTFITTTLEELKEWVAKEERACMIKEVVIYFDCDWTNKGLELVDTPGVNSIHGRHTNVAFEQLKRSDAIFYLTYYNHAFSKADQVFLQQIGRANENFETDKLFFIINAADLAATPFELNGVTNHVNEQLRKNGITEPRLFALSSKEGLKVKQHQQEEETKTGQAFLAFEETFSRSTWDQLKVLHLKKIRSLWENIYDQTNQILNAFSNDEEDLKLRLNEREDLVNRFLQKLSDFNLQFLLPFLEEEIQQQCAFLKERAAFIVQDYFPHAVNPSTVAGSTKKQQKSHLNGAIQELEGFARKYISQEQETILIRIEEQLKRKMHSYFQSFLEKESEKTLHFIPPSLSVDLSNKIMTYDDVNFNKGSLMDIYHSNKDFFENKKVLILKEKVTGEVQKETNELLDHFEREACERIRDYIKELNELGKNKLENEARKETERAAWMFDISRRKELEEEYSFIKEALFR</sequence>
<accession>A0A1G8C9S8</accession>
<dbReference type="GO" id="GO:0003924">
    <property type="term" value="F:GTPase activity"/>
    <property type="evidence" value="ECO:0007669"/>
    <property type="project" value="InterPro"/>
</dbReference>
<dbReference type="EMBL" id="FNDU01000001">
    <property type="protein sequence ID" value="SDH42231.1"/>
    <property type="molecule type" value="Genomic_DNA"/>
</dbReference>
<protein>
    <submittedName>
        <fullName evidence="7">Small GTP-binding protein domain-containing protein</fullName>
    </submittedName>
</protein>
<dbReference type="InterPro" id="IPR005225">
    <property type="entry name" value="Small_GTP-bd"/>
</dbReference>
<dbReference type="InterPro" id="IPR027094">
    <property type="entry name" value="Mitofusin_fam"/>
</dbReference>
<dbReference type="GO" id="GO:0005525">
    <property type="term" value="F:GTP binding"/>
    <property type="evidence" value="ECO:0007669"/>
    <property type="project" value="UniProtKB-KW"/>
</dbReference>
<reference evidence="7 8" key="1">
    <citation type="submission" date="2016-10" db="EMBL/GenBank/DDBJ databases">
        <authorList>
            <person name="de Groot N.N."/>
        </authorList>
    </citation>
    <scope>NUCLEOTIDE SEQUENCE [LARGE SCALE GENOMIC DNA]</scope>
    <source>
        <strain evidence="8">P4B,CCM 7963,CECT 7998,DSM 25260,IBRC-M 10614,KCTC 13821</strain>
    </source>
</reference>
<dbReference type="SUPFAM" id="SSF52540">
    <property type="entry name" value="P-loop containing nucleoside triphosphate hydrolases"/>
    <property type="match status" value="2"/>
</dbReference>
<evidence type="ECO:0000256" key="2">
    <source>
        <dbReference type="ARBA" id="ARBA00022741"/>
    </source>
</evidence>
<dbReference type="GO" id="GO:0016020">
    <property type="term" value="C:membrane"/>
    <property type="evidence" value="ECO:0007669"/>
    <property type="project" value="UniProtKB-SubCell"/>
</dbReference>
<keyword evidence="4" id="KW-0342">GTP-binding</keyword>
<keyword evidence="3" id="KW-0378">Hydrolase</keyword>
<keyword evidence="2" id="KW-0547">Nucleotide-binding</keyword>
<name>A0A1G8C9S8_9BACI</name>
<dbReference type="Gene3D" id="3.40.50.300">
    <property type="entry name" value="P-loop containing nucleotide triphosphate hydrolases"/>
    <property type="match status" value="2"/>
</dbReference>
<keyword evidence="8" id="KW-1185">Reference proteome</keyword>
<dbReference type="PANTHER" id="PTHR10465:SF0">
    <property type="entry name" value="SARCALUMENIN"/>
    <property type="match status" value="1"/>
</dbReference>